<dbReference type="InterPro" id="IPR050700">
    <property type="entry name" value="YIM1/Zinc_Alcohol_DH_Fams"/>
</dbReference>
<dbReference type="GO" id="GO:0016491">
    <property type="term" value="F:oxidoreductase activity"/>
    <property type="evidence" value="ECO:0007669"/>
    <property type="project" value="InterPro"/>
</dbReference>
<comment type="caution">
    <text evidence="2">The sequence shown here is derived from an EMBL/GenBank/DDBJ whole genome shotgun (WGS) entry which is preliminary data.</text>
</comment>
<dbReference type="Pfam" id="PF13602">
    <property type="entry name" value="ADH_zinc_N_2"/>
    <property type="match status" value="1"/>
</dbReference>
<dbReference type="InterPro" id="IPR020843">
    <property type="entry name" value="ER"/>
</dbReference>
<evidence type="ECO:0000313" key="2">
    <source>
        <dbReference type="EMBL" id="RMB84991.1"/>
    </source>
</evidence>
<dbReference type="Gene3D" id="3.40.50.720">
    <property type="entry name" value="NAD(P)-binding Rossmann-like Domain"/>
    <property type="match status" value="1"/>
</dbReference>
<proteinExistence type="predicted"/>
<gene>
    <name evidence="2" type="ORF">CTZ28_15325</name>
</gene>
<dbReference type="Proteomes" id="UP000270471">
    <property type="component" value="Unassembled WGS sequence"/>
</dbReference>
<sequence length="352" mass="36196">MVGAGSVIPWGPAVPPRWCGRRADGPRRNGERTMRAVGIERFGGTPQLMQLPVPEPGSGRLQVAIETAAVNPLDRAIASGSLAGLGEYRFPLALGMDGAGTVIAVGDGVTRFRVGDRVFGQFWSRPLQFGTFAEVSVVQETPAFGALAAVPDELPSREAAALPTSGMTALGAIDHARVPEGGTVFVIGATGGVGTFVVQAAAARGIRVIATAPARLAEQVRGLGATEIVVPGAQPFGQALRGPAPEGVDAVLDLVGDRSLIGGVAGAVRDGGALISTAFGLDEQFLADERIRTMNYRLDRKPARLTELTGLVTAGTIRPVIGTDLPLEEAPRALAGGVGATGLRGKTVLHVR</sequence>
<dbReference type="Gene3D" id="3.90.180.10">
    <property type="entry name" value="Medium-chain alcohol dehydrogenases, catalytic domain"/>
    <property type="match status" value="1"/>
</dbReference>
<dbReference type="InterPro" id="IPR011032">
    <property type="entry name" value="GroES-like_sf"/>
</dbReference>
<dbReference type="OrthoDB" id="3727682at2"/>
<reference evidence="2 3" key="1">
    <citation type="submission" date="2017-11" db="EMBL/GenBank/DDBJ databases">
        <title>Draft genome of actinobacteria isolated from guarana (Paullinia cupana (Mart.) Ducke.</title>
        <authorList>
            <person name="Siqueira K.A."/>
            <person name="Liotti R.G."/>
            <person name="Mendes T.A.O."/>
            <person name="Soares M.A."/>
        </authorList>
    </citation>
    <scope>NUCLEOTIDE SEQUENCE [LARGE SCALE GENOMIC DNA]</scope>
    <source>
        <strain evidence="2 3">193</strain>
    </source>
</reference>
<dbReference type="PANTHER" id="PTHR11695:SF294">
    <property type="entry name" value="RETICULON-4-INTERACTING PROTEIN 1, MITOCHONDRIAL"/>
    <property type="match status" value="1"/>
</dbReference>
<dbReference type="SMART" id="SM00829">
    <property type="entry name" value="PKS_ER"/>
    <property type="match status" value="1"/>
</dbReference>
<protein>
    <submittedName>
        <fullName evidence="2">Alcohol dehydrogenase</fullName>
    </submittedName>
</protein>
<feature type="domain" description="Enoyl reductase (ER)" evidence="1">
    <location>
        <begin position="43"/>
        <end position="349"/>
    </location>
</feature>
<dbReference type="Pfam" id="PF08240">
    <property type="entry name" value="ADH_N"/>
    <property type="match status" value="1"/>
</dbReference>
<dbReference type="CDD" id="cd05289">
    <property type="entry name" value="MDR_like_2"/>
    <property type="match status" value="1"/>
</dbReference>
<dbReference type="InterPro" id="IPR013154">
    <property type="entry name" value="ADH-like_N"/>
</dbReference>
<dbReference type="AlphaFoldDB" id="A0A3M0I5Y6"/>
<evidence type="ECO:0000313" key="3">
    <source>
        <dbReference type="Proteomes" id="UP000270471"/>
    </source>
</evidence>
<name>A0A3M0I5Y6_9ACTN</name>
<organism evidence="2 3">
    <name type="scientific">Streptomyces shenzhenensis</name>
    <dbReference type="NCBI Taxonomy" id="943815"/>
    <lineage>
        <taxon>Bacteria</taxon>
        <taxon>Bacillati</taxon>
        <taxon>Actinomycetota</taxon>
        <taxon>Actinomycetes</taxon>
        <taxon>Kitasatosporales</taxon>
        <taxon>Streptomycetaceae</taxon>
        <taxon>Streptomyces</taxon>
    </lineage>
</organism>
<accession>A0A3M0I5Y6</accession>
<keyword evidence="3" id="KW-1185">Reference proteome</keyword>
<evidence type="ECO:0000259" key="1">
    <source>
        <dbReference type="SMART" id="SM00829"/>
    </source>
</evidence>
<dbReference type="EMBL" id="PENI01000008">
    <property type="protein sequence ID" value="RMB84991.1"/>
    <property type="molecule type" value="Genomic_DNA"/>
</dbReference>
<dbReference type="SUPFAM" id="SSF51735">
    <property type="entry name" value="NAD(P)-binding Rossmann-fold domains"/>
    <property type="match status" value="1"/>
</dbReference>
<dbReference type="SUPFAM" id="SSF50129">
    <property type="entry name" value="GroES-like"/>
    <property type="match status" value="1"/>
</dbReference>
<dbReference type="PANTHER" id="PTHR11695">
    <property type="entry name" value="ALCOHOL DEHYDROGENASE RELATED"/>
    <property type="match status" value="1"/>
</dbReference>
<dbReference type="InterPro" id="IPR036291">
    <property type="entry name" value="NAD(P)-bd_dom_sf"/>
</dbReference>